<reference evidence="2" key="1">
    <citation type="submission" date="2012-03" db="EMBL/GenBank/DDBJ databases">
        <title>Functional metagenomics reveals considerable lignocellulase gene clusters in the gut microbiome of a wood-feeding higher termite.</title>
        <authorList>
            <person name="Liu N."/>
        </authorList>
    </citation>
    <scope>NUCLEOTIDE SEQUENCE</scope>
</reference>
<accession>A0A806KI57</accession>
<feature type="signal peptide" evidence="1">
    <location>
        <begin position="1"/>
        <end position="20"/>
    </location>
</feature>
<dbReference type="EMBL" id="JQ844289">
    <property type="protein sequence ID" value="AGS54329.1"/>
    <property type="molecule type" value="Genomic_DNA"/>
</dbReference>
<evidence type="ECO:0000313" key="2">
    <source>
        <dbReference type="EMBL" id="AGS54329.1"/>
    </source>
</evidence>
<feature type="chain" id="PRO_5033033928" evidence="1">
    <location>
        <begin position="21"/>
        <end position="395"/>
    </location>
</feature>
<proteinExistence type="predicted"/>
<name>A0A806KI57_9BACT</name>
<organism evidence="2">
    <name type="scientific">uncultured bacterium contig00115</name>
    <dbReference type="NCBI Taxonomy" id="1181577"/>
    <lineage>
        <taxon>Bacteria</taxon>
        <taxon>environmental samples</taxon>
    </lineage>
</organism>
<keyword evidence="1" id="KW-0732">Signal</keyword>
<sequence>MKRFLCLSFILLFAASFAFSADFGLLIDQKLETEKIENQLLTYTPAVTPWFSWNGGKGVSLYLSAVLSLEYKRTDAASGWHDPFIIPELGRSAFSWRNDTMSFEAGRINYQDACGFIAAGLFDGFSFQAVTSGGIISAGVFYTGLLYRETAKIIMTQEDNGDYAAPWDFSDNFKYYFSSKRLFASVRWSYPLSEMINLNAQLLAQFDLNGREQGINSQYAQILADLYPAGIMKISLGALFETMQYGGEFGIGFGALARFSMDLPTSLNDSLNLAFKFTSGYKDAKMPGFIPISGVQQGMIFTEGLSGLAVIGLDYDIMIIKSLTAQAAFKYFIRTYEAESGGGLYGGEFWASLAWQPFNDIRAALGGGAFIPAMGNVNPDADMMWKISASVILSF</sequence>
<evidence type="ECO:0000256" key="1">
    <source>
        <dbReference type="SAM" id="SignalP"/>
    </source>
</evidence>
<dbReference type="AlphaFoldDB" id="A0A806KI57"/>
<protein>
    <submittedName>
        <fullName evidence="2">Uncharacterized protein</fullName>
    </submittedName>
</protein>